<protein>
    <submittedName>
        <fullName evidence="1">Uncharacterized protein</fullName>
    </submittedName>
</protein>
<sequence length="75" mass="8836">MEQIEKMQKQLDQLAKKKPRSRKKLKKIKYVGVEFEPSKIENCENQVNDYLSLGYEPLRDIDTSRGLVLVLGLWQ</sequence>
<evidence type="ECO:0000313" key="1">
    <source>
        <dbReference type="EMBL" id="SVB58406.1"/>
    </source>
</evidence>
<proteinExistence type="predicted"/>
<gene>
    <name evidence="1" type="ORF">METZ01_LOCUS211260</name>
</gene>
<organism evidence="1">
    <name type="scientific">marine metagenome</name>
    <dbReference type="NCBI Taxonomy" id="408172"/>
    <lineage>
        <taxon>unclassified sequences</taxon>
        <taxon>metagenomes</taxon>
        <taxon>ecological metagenomes</taxon>
    </lineage>
</organism>
<dbReference type="AlphaFoldDB" id="A0A382F5V7"/>
<name>A0A382F5V7_9ZZZZ</name>
<dbReference type="EMBL" id="UINC01048182">
    <property type="protein sequence ID" value="SVB58406.1"/>
    <property type="molecule type" value="Genomic_DNA"/>
</dbReference>
<accession>A0A382F5V7</accession>
<reference evidence="1" key="1">
    <citation type="submission" date="2018-05" db="EMBL/GenBank/DDBJ databases">
        <authorList>
            <person name="Lanie J.A."/>
            <person name="Ng W.-L."/>
            <person name="Kazmierczak K.M."/>
            <person name="Andrzejewski T.M."/>
            <person name="Davidsen T.M."/>
            <person name="Wayne K.J."/>
            <person name="Tettelin H."/>
            <person name="Glass J.I."/>
            <person name="Rusch D."/>
            <person name="Podicherti R."/>
            <person name="Tsui H.-C.T."/>
            <person name="Winkler M.E."/>
        </authorList>
    </citation>
    <scope>NUCLEOTIDE SEQUENCE</scope>
</reference>